<evidence type="ECO:0000313" key="10">
    <source>
        <dbReference type="EMBL" id="HIZ69436.1"/>
    </source>
</evidence>
<dbReference type="GO" id="GO:0006730">
    <property type="term" value="P:one-carbon metabolic process"/>
    <property type="evidence" value="ECO:0007669"/>
    <property type="project" value="UniProtKB-KW"/>
</dbReference>
<dbReference type="GO" id="GO:0046452">
    <property type="term" value="P:dihydrofolate metabolic process"/>
    <property type="evidence" value="ECO:0007669"/>
    <property type="project" value="TreeGrafter"/>
</dbReference>
<dbReference type="CDD" id="cd00209">
    <property type="entry name" value="DHFR"/>
    <property type="match status" value="1"/>
</dbReference>
<reference evidence="10" key="1">
    <citation type="journal article" date="2021" name="PeerJ">
        <title>Extensive microbial diversity within the chicken gut microbiome revealed by metagenomics and culture.</title>
        <authorList>
            <person name="Gilroy R."/>
            <person name="Ravi A."/>
            <person name="Getino M."/>
            <person name="Pursley I."/>
            <person name="Horton D.L."/>
            <person name="Alikhan N.F."/>
            <person name="Baker D."/>
            <person name="Gharbi K."/>
            <person name="Hall N."/>
            <person name="Watson M."/>
            <person name="Adriaenssens E.M."/>
            <person name="Foster-Nyarko E."/>
            <person name="Jarju S."/>
            <person name="Secka A."/>
            <person name="Antonio M."/>
            <person name="Oren A."/>
            <person name="Chaudhuri R.R."/>
            <person name="La Ragione R."/>
            <person name="Hildebrand F."/>
            <person name="Pallen M.J."/>
        </authorList>
    </citation>
    <scope>NUCLEOTIDE SEQUENCE</scope>
    <source>
        <strain evidence="10">ChiHecec3B27-8219</strain>
    </source>
</reference>
<sequence>MKVKLIAAVARDRAIGYQGQLLFHLPEDMVRFRQLTWGHAVIMGRKTYESLPHGPLPHRRNIVLSRRGGLSSLSPLPEDTSLEVCPSLEEALRRCASLREVFVIGGAEVYRQALPLAQELWLTEVDALAPRADAFFPDYAGWQVVSREAFPPSASRPYAFSFVTYRRGE</sequence>
<dbReference type="PIRSF" id="PIRSF000194">
    <property type="entry name" value="DHFR"/>
    <property type="match status" value="1"/>
</dbReference>
<comment type="caution">
    <text evidence="10">The sequence shown here is derived from an EMBL/GenBank/DDBJ whole genome shotgun (WGS) entry which is preliminary data.</text>
</comment>
<dbReference type="GO" id="GO:0050661">
    <property type="term" value="F:NADP binding"/>
    <property type="evidence" value="ECO:0007669"/>
    <property type="project" value="InterPro"/>
</dbReference>
<dbReference type="EMBL" id="DXBE01000047">
    <property type="protein sequence ID" value="HIZ69436.1"/>
    <property type="molecule type" value="Genomic_DNA"/>
</dbReference>
<dbReference type="AlphaFoldDB" id="A0A9D2FZA8"/>
<protein>
    <recommendedName>
        <fullName evidence="3 8">Dihydrofolate reductase</fullName>
        <ecNumber evidence="3 8">1.5.1.3</ecNumber>
    </recommendedName>
</protein>
<dbReference type="Proteomes" id="UP000824055">
    <property type="component" value="Unassembled WGS sequence"/>
</dbReference>
<feature type="domain" description="DHFR" evidence="9">
    <location>
        <begin position="2"/>
        <end position="167"/>
    </location>
</feature>
<comment type="catalytic activity">
    <reaction evidence="8">
        <text>(6S)-5,6,7,8-tetrahydrofolate + NADP(+) = 7,8-dihydrofolate + NADPH + H(+)</text>
        <dbReference type="Rhea" id="RHEA:15009"/>
        <dbReference type="ChEBI" id="CHEBI:15378"/>
        <dbReference type="ChEBI" id="CHEBI:57451"/>
        <dbReference type="ChEBI" id="CHEBI:57453"/>
        <dbReference type="ChEBI" id="CHEBI:57783"/>
        <dbReference type="ChEBI" id="CHEBI:58349"/>
        <dbReference type="EC" id="1.5.1.3"/>
    </reaction>
</comment>
<evidence type="ECO:0000313" key="11">
    <source>
        <dbReference type="Proteomes" id="UP000824055"/>
    </source>
</evidence>
<dbReference type="PRINTS" id="PR00070">
    <property type="entry name" value="DHFR"/>
</dbReference>
<dbReference type="GO" id="GO:0004146">
    <property type="term" value="F:dihydrofolate reductase activity"/>
    <property type="evidence" value="ECO:0007669"/>
    <property type="project" value="UniProtKB-EC"/>
</dbReference>
<dbReference type="InterPro" id="IPR024072">
    <property type="entry name" value="DHFR-like_dom_sf"/>
</dbReference>
<reference evidence="10" key="2">
    <citation type="submission" date="2021-04" db="EMBL/GenBank/DDBJ databases">
        <authorList>
            <person name="Gilroy R."/>
        </authorList>
    </citation>
    <scope>NUCLEOTIDE SEQUENCE</scope>
    <source>
        <strain evidence="10">ChiHecec3B27-8219</strain>
    </source>
</reference>
<accession>A0A9D2FZA8</accession>
<dbReference type="GO" id="GO:0005829">
    <property type="term" value="C:cytosol"/>
    <property type="evidence" value="ECO:0007669"/>
    <property type="project" value="TreeGrafter"/>
</dbReference>
<gene>
    <name evidence="10" type="ORF">H9966_06095</name>
</gene>
<comment type="function">
    <text evidence="7 8">Key enzyme in folate metabolism. Catalyzes an essential reaction for de novo glycine and purine synthesis, and for DNA precursor synthesis.</text>
</comment>
<evidence type="ECO:0000256" key="8">
    <source>
        <dbReference type="PIRNR" id="PIRNR000194"/>
    </source>
</evidence>
<evidence type="ECO:0000256" key="5">
    <source>
        <dbReference type="ARBA" id="ARBA00022857"/>
    </source>
</evidence>
<dbReference type="PROSITE" id="PS51330">
    <property type="entry name" value="DHFR_2"/>
    <property type="match status" value="1"/>
</dbReference>
<dbReference type="InterPro" id="IPR001796">
    <property type="entry name" value="DHFR_dom"/>
</dbReference>
<dbReference type="Gene3D" id="3.40.430.10">
    <property type="entry name" value="Dihydrofolate Reductase, subunit A"/>
    <property type="match status" value="1"/>
</dbReference>
<keyword evidence="6 8" id="KW-0560">Oxidoreductase</keyword>
<dbReference type="GO" id="GO:0046654">
    <property type="term" value="P:tetrahydrofolate biosynthetic process"/>
    <property type="evidence" value="ECO:0007669"/>
    <property type="project" value="InterPro"/>
</dbReference>
<evidence type="ECO:0000256" key="3">
    <source>
        <dbReference type="ARBA" id="ARBA00012856"/>
    </source>
</evidence>
<evidence type="ECO:0000256" key="6">
    <source>
        <dbReference type="ARBA" id="ARBA00023002"/>
    </source>
</evidence>
<organism evidence="10 11">
    <name type="scientific">Candidatus Prevotella avicola</name>
    <dbReference type="NCBI Taxonomy" id="2838738"/>
    <lineage>
        <taxon>Bacteria</taxon>
        <taxon>Pseudomonadati</taxon>
        <taxon>Bacteroidota</taxon>
        <taxon>Bacteroidia</taxon>
        <taxon>Bacteroidales</taxon>
        <taxon>Prevotellaceae</taxon>
        <taxon>Prevotella</taxon>
    </lineage>
</organism>
<keyword evidence="5 8" id="KW-0521">NADP</keyword>
<evidence type="ECO:0000259" key="9">
    <source>
        <dbReference type="PROSITE" id="PS51330"/>
    </source>
</evidence>
<comment type="pathway">
    <text evidence="1 8">Cofactor biosynthesis; tetrahydrofolate biosynthesis; 5,6,7,8-tetrahydrofolate from 7,8-dihydrofolate: step 1/1.</text>
</comment>
<evidence type="ECO:0000256" key="7">
    <source>
        <dbReference type="ARBA" id="ARBA00025067"/>
    </source>
</evidence>
<dbReference type="EC" id="1.5.1.3" evidence="3 8"/>
<name>A0A9D2FZA8_9BACT</name>
<dbReference type="InterPro" id="IPR012259">
    <property type="entry name" value="DHFR"/>
</dbReference>
<proteinExistence type="inferred from homology"/>
<dbReference type="PANTHER" id="PTHR48069">
    <property type="entry name" value="DIHYDROFOLATE REDUCTASE"/>
    <property type="match status" value="1"/>
</dbReference>
<evidence type="ECO:0000256" key="2">
    <source>
        <dbReference type="ARBA" id="ARBA00009539"/>
    </source>
</evidence>
<dbReference type="Pfam" id="PF00186">
    <property type="entry name" value="DHFR_1"/>
    <property type="match status" value="1"/>
</dbReference>
<dbReference type="PANTHER" id="PTHR48069:SF3">
    <property type="entry name" value="DIHYDROFOLATE REDUCTASE"/>
    <property type="match status" value="1"/>
</dbReference>
<keyword evidence="4 8" id="KW-0554">One-carbon metabolism</keyword>
<evidence type="ECO:0000256" key="4">
    <source>
        <dbReference type="ARBA" id="ARBA00022563"/>
    </source>
</evidence>
<dbReference type="SUPFAM" id="SSF53597">
    <property type="entry name" value="Dihydrofolate reductase-like"/>
    <property type="match status" value="1"/>
</dbReference>
<dbReference type="GO" id="GO:0046655">
    <property type="term" value="P:folic acid metabolic process"/>
    <property type="evidence" value="ECO:0007669"/>
    <property type="project" value="TreeGrafter"/>
</dbReference>
<comment type="similarity">
    <text evidence="2 8">Belongs to the dihydrofolate reductase family.</text>
</comment>
<evidence type="ECO:0000256" key="1">
    <source>
        <dbReference type="ARBA" id="ARBA00004903"/>
    </source>
</evidence>